<keyword evidence="3" id="KW-1185">Reference proteome</keyword>
<dbReference type="AlphaFoldDB" id="A0A9D4J5N7"/>
<keyword evidence="1" id="KW-0472">Membrane</keyword>
<feature type="transmembrane region" description="Helical" evidence="1">
    <location>
        <begin position="58"/>
        <end position="80"/>
    </location>
</feature>
<keyword evidence="1" id="KW-1133">Transmembrane helix</keyword>
<protein>
    <submittedName>
        <fullName evidence="2">Uncharacterized protein</fullName>
    </submittedName>
</protein>
<dbReference type="Proteomes" id="UP000828390">
    <property type="component" value="Unassembled WGS sequence"/>
</dbReference>
<evidence type="ECO:0000313" key="2">
    <source>
        <dbReference type="EMBL" id="KAH3796563.1"/>
    </source>
</evidence>
<reference evidence="2" key="2">
    <citation type="submission" date="2020-11" db="EMBL/GenBank/DDBJ databases">
        <authorList>
            <person name="McCartney M.A."/>
            <person name="Auch B."/>
            <person name="Kono T."/>
            <person name="Mallez S."/>
            <person name="Becker A."/>
            <person name="Gohl D.M."/>
            <person name="Silverstein K.A.T."/>
            <person name="Koren S."/>
            <person name="Bechman K.B."/>
            <person name="Herman A."/>
            <person name="Abrahante J.E."/>
            <person name="Garbe J."/>
        </authorList>
    </citation>
    <scope>NUCLEOTIDE SEQUENCE</scope>
    <source>
        <strain evidence="2">Duluth1</strain>
        <tissue evidence="2">Whole animal</tissue>
    </source>
</reference>
<evidence type="ECO:0000313" key="3">
    <source>
        <dbReference type="Proteomes" id="UP000828390"/>
    </source>
</evidence>
<comment type="caution">
    <text evidence="2">The sequence shown here is derived from an EMBL/GenBank/DDBJ whole genome shotgun (WGS) entry which is preliminary data.</text>
</comment>
<evidence type="ECO:0000256" key="1">
    <source>
        <dbReference type="SAM" id="Phobius"/>
    </source>
</evidence>
<accession>A0A9D4J5N7</accession>
<organism evidence="2 3">
    <name type="scientific">Dreissena polymorpha</name>
    <name type="common">Zebra mussel</name>
    <name type="synonym">Mytilus polymorpha</name>
    <dbReference type="NCBI Taxonomy" id="45954"/>
    <lineage>
        <taxon>Eukaryota</taxon>
        <taxon>Metazoa</taxon>
        <taxon>Spiralia</taxon>
        <taxon>Lophotrochozoa</taxon>
        <taxon>Mollusca</taxon>
        <taxon>Bivalvia</taxon>
        <taxon>Autobranchia</taxon>
        <taxon>Heteroconchia</taxon>
        <taxon>Euheterodonta</taxon>
        <taxon>Imparidentia</taxon>
        <taxon>Neoheterodontei</taxon>
        <taxon>Myida</taxon>
        <taxon>Dreissenoidea</taxon>
        <taxon>Dreissenidae</taxon>
        <taxon>Dreissena</taxon>
    </lineage>
</organism>
<name>A0A9D4J5N7_DREPO</name>
<sequence>MDMETYMTSAICTERTEVLVLEMKHYERLFVKKHQRTIDVMRRRIEVKLNTRTSVLKVLVHGCPICILCTQLYIVFFSFANTRGYCTRVYSLHTLHTKYNI</sequence>
<gene>
    <name evidence="2" type="ORF">DPMN_150132</name>
</gene>
<dbReference type="EMBL" id="JAIWYP010000007">
    <property type="protein sequence ID" value="KAH3796563.1"/>
    <property type="molecule type" value="Genomic_DNA"/>
</dbReference>
<reference evidence="2" key="1">
    <citation type="journal article" date="2019" name="bioRxiv">
        <title>The Genome of the Zebra Mussel, Dreissena polymorpha: A Resource for Invasive Species Research.</title>
        <authorList>
            <person name="McCartney M.A."/>
            <person name="Auch B."/>
            <person name="Kono T."/>
            <person name="Mallez S."/>
            <person name="Zhang Y."/>
            <person name="Obille A."/>
            <person name="Becker A."/>
            <person name="Abrahante J.E."/>
            <person name="Garbe J."/>
            <person name="Badalamenti J.P."/>
            <person name="Herman A."/>
            <person name="Mangelson H."/>
            <person name="Liachko I."/>
            <person name="Sullivan S."/>
            <person name="Sone E.D."/>
            <person name="Koren S."/>
            <person name="Silverstein K.A.T."/>
            <person name="Beckman K.B."/>
            <person name="Gohl D.M."/>
        </authorList>
    </citation>
    <scope>NUCLEOTIDE SEQUENCE</scope>
    <source>
        <strain evidence="2">Duluth1</strain>
        <tissue evidence="2">Whole animal</tissue>
    </source>
</reference>
<proteinExistence type="predicted"/>
<keyword evidence="1" id="KW-0812">Transmembrane</keyword>